<dbReference type="EMBL" id="VOSM01000002">
    <property type="protein sequence ID" value="TXD38522.1"/>
    <property type="molecule type" value="Genomic_DNA"/>
</dbReference>
<evidence type="ECO:0000313" key="1">
    <source>
        <dbReference type="EMBL" id="TXD38522.1"/>
    </source>
</evidence>
<dbReference type="RefSeq" id="WP_146980461.1">
    <property type="nucleotide sequence ID" value="NZ_VOSM01000002.1"/>
</dbReference>
<reference evidence="1 2" key="1">
    <citation type="submission" date="2019-08" db="EMBL/GenBank/DDBJ databases">
        <title>Bradymonadales sp. TMQ4.</title>
        <authorList>
            <person name="Liang Q."/>
        </authorList>
    </citation>
    <scope>NUCLEOTIDE SEQUENCE [LARGE SCALE GENOMIC DNA]</scope>
    <source>
        <strain evidence="1 2">TMQ4</strain>
    </source>
</reference>
<organism evidence="1 2">
    <name type="scientific">Lujinxingia vulgaris</name>
    <dbReference type="NCBI Taxonomy" id="2600176"/>
    <lineage>
        <taxon>Bacteria</taxon>
        <taxon>Deltaproteobacteria</taxon>
        <taxon>Bradymonadales</taxon>
        <taxon>Lujinxingiaceae</taxon>
        <taxon>Lujinxingia</taxon>
    </lineage>
</organism>
<name>A0A5C6X9E9_9DELT</name>
<proteinExistence type="predicted"/>
<evidence type="ECO:0000313" key="2">
    <source>
        <dbReference type="Proteomes" id="UP000321412"/>
    </source>
</evidence>
<protein>
    <submittedName>
        <fullName evidence="1">Uncharacterized protein</fullName>
    </submittedName>
</protein>
<accession>A0A5C6X9E9</accession>
<gene>
    <name evidence="1" type="ORF">FRC98_06470</name>
</gene>
<comment type="caution">
    <text evidence="1">The sequence shown here is derived from an EMBL/GenBank/DDBJ whole genome shotgun (WGS) entry which is preliminary data.</text>
</comment>
<dbReference type="Proteomes" id="UP000321412">
    <property type="component" value="Unassembled WGS sequence"/>
</dbReference>
<keyword evidence="2" id="KW-1185">Reference proteome</keyword>
<sequence length="81" mass="8534">MVLVMLVALMAAPVGCVTTTECDEYVRCGEGEMCYKRQCLPQCTDDAQCEAPAQCVPCQPESGALEGDCLGEAGRVCVEPG</sequence>
<dbReference type="OrthoDB" id="5519517at2"/>
<dbReference type="AlphaFoldDB" id="A0A5C6X9E9"/>